<dbReference type="FunFam" id="3.40.47.10:FF:000010">
    <property type="entry name" value="Acetyl-CoA acetyltransferase (Thiolase)"/>
    <property type="match status" value="1"/>
</dbReference>
<evidence type="ECO:0000256" key="4">
    <source>
        <dbReference type="PIRSR" id="PIRSR000429-1"/>
    </source>
</evidence>
<keyword evidence="2 5" id="KW-0808">Transferase</keyword>
<keyword evidence="3 5" id="KW-0012">Acyltransferase</keyword>
<evidence type="ECO:0000259" key="6">
    <source>
        <dbReference type="Pfam" id="PF00108"/>
    </source>
</evidence>
<dbReference type="Proteomes" id="UP000510682">
    <property type="component" value="Chromosome"/>
</dbReference>
<gene>
    <name evidence="8" type="ORF">H0P51_21795</name>
</gene>
<keyword evidence="9" id="KW-1185">Reference proteome</keyword>
<name>A0A7D6IKJ9_9MYCO</name>
<evidence type="ECO:0000256" key="5">
    <source>
        <dbReference type="RuleBase" id="RU003557"/>
    </source>
</evidence>
<dbReference type="AlphaFoldDB" id="A0A7D6IKJ9"/>
<dbReference type="PANTHER" id="PTHR43365:SF1">
    <property type="entry name" value="ACETYL-COA C-ACYLTRANSFERASE"/>
    <property type="match status" value="1"/>
</dbReference>
<evidence type="ECO:0000256" key="1">
    <source>
        <dbReference type="ARBA" id="ARBA00010982"/>
    </source>
</evidence>
<evidence type="ECO:0000313" key="8">
    <source>
        <dbReference type="EMBL" id="QLL06360.1"/>
    </source>
</evidence>
<reference evidence="8" key="1">
    <citation type="submission" date="2020-07" db="EMBL/GenBank/DDBJ databases">
        <title>Description of Mycobacterium gordonae subsp. intergordonae subsp.nov. and Mycobacterium gordonae subsp. gordonae subsp. nov.</title>
        <authorList>
            <person name="Huang H."/>
        </authorList>
    </citation>
    <scope>NUCLEOTIDE SEQUENCE [LARGE SCALE GENOMIC DNA]</scope>
    <source>
        <strain evidence="8">24T</strain>
    </source>
</reference>
<dbReference type="EC" id="2.3.1.16" evidence="8"/>
<dbReference type="KEGG" id="mgor:H0P51_21795"/>
<dbReference type="InterPro" id="IPR020616">
    <property type="entry name" value="Thiolase_N"/>
</dbReference>
<dbReference type="PROSITE" id="PS00737">
    <property type="entry name" value="THIOLASE_2"/>
    <property type="match status" value="1"/>
</dbReference>
<comment type="similarity">
    <text evidence="1 5">Belongs to the thiolase-like superfamily. Thiolase family.</text>
</comment>
<sequence>MSSTSALIIDAIRTPGGRREGNLSGWHPVDLAATVLSALTTRSNLDPGLVDDVIMGCVTQVGHQAFNIGRSAVLAAGFPEQVPATTVDRQCGSSQQSVHFAAQGVIAGAYDIAVAAGVEVMSTTPMGASKTAGSYVYGPLLRKRYKTIGGLVPQGISAEMIADRWNLTREELDTYGARSQQYAARARDSGRFDAEILPVAVRRRDKQTDEVFADGTLTSADEGIRPETTLEMLATLKPAFKEGGKITAGTSSQICDGSAAVLIASERAAARHNLRPRARVHTFALAGVDPVSMLTGPIPATQQALKKAGLSVDDIDVFEVNEAFASVILAWEKEIHPDMERVNVNGGAIALGHPLGASGAKLMATMLNELERCGGRYGLQTMCEGGGMANATIIERIS</sequence>
<dbReference type="InterPro" id="IPR020617">
    <property type="entry name" value="Thiolase_C"/>
</dbReference>
<evidence type="ECO:0000259" key="7">
    <source>
        <dbReference type="Pfam" id="PF02803"/>
    </source>
</evidence>
<dbReference type="GO" id="GO:0003988">
    <property type="term" value="F:acetyl-CoA C-acyltransferase activity"/>
    <property type="evidence" value="ECO:0007669"/>
    <property type="project" value="UniProtKB-EC"/>
</dbReference>
<dbReference type="SUPFAM" id="SSF53901">
    <property type="entry name" value="Thiolase-like"/>
    <property type="match status" value="2"/>
</dbReference>
<dbReference type="EMBL" id="CP059165">
    <property type="protein sequence ID" value="QLL06360.1"/>
    <property type="molecule type" value="Genomic_DNA"/>
</dbReference>
<accession>A0A7D6IKJ9</accession>
<dbReference type="InterPro" id="IPR002155">
    <property type="entry name" value="Thiolase"/>
</dbReference>
<organism evidence="8 9">
    <name type="scientific">Mycobacterium vicinigordonae</name>
    <dbReference type="NCBI Taxonomy" id="1719132"/>
    <lineage>
        <taxon>Bacteria</taxon>
        <taxon>Bacillati</taxon>
        <taxon>Actinomycetota</taxon>
        <taxon>Actinomycetes</taxon>
        <taxon>Mycobacteriales</taxon>
        <taxon>Mycobacteriaceae</taxon>
        <taxon>Mycobacterium</taxon>
    </lineage>
</organism>
<dbReference type="RefSeq" id="WP_180914939.1">
    <property type="nucleotide sequence ID" value="NZ_CP059165.1"/>
</dbReference>
<dbReference type="CDD" id="cd00751">
    <property type="entry name" value="thiolase"/>
    <property type="match status" value="1"/>
</dbReference>
<reference evidence="8" key="2">
    <citation type="submission" date="2020-07" db="EMBL/GenBank/DDBJ databases">
        <authorList>
            <person name="Yu X."/>
        </authorList>
    </citation>
    <scope>NUCLEOTIDE SEQUENCE [LARGE SCALE GENOMIC DNA]</scope>
    <source>
        <strain evidence="8">24T</strain>
    </source>
</reference>
<feature type="active site" description="Proton acceptor" evidence="4">
    <location>
        <position position="353"/>
    </location>
</feature>
<dbReference type="Pfam" id="PF00108">
    <property type="entry name" value="Thiolase_N"/>
    <property type="match status" value="1"/>
</dbReference>
<protein>
    <submittedName>
        <fullName evidence="8">Acetyl-CoA C-acyltransferase</fullName>
        <ecNumber evidence="8">2.3.1.16</ecNumber>
    </submittedName>
</protein>
<dbReference type="InterPro" id="IPR016039">
    <property type="entry name" value="Thiolase-like"/>
</dbReference>
<dbReference type="InterPro" id="IPR020613">
    <property type="entry name" value="Thiolase_CS"/>
</dbReference>
<evidence type="ECO:0000313" key="9">
    <source>
        <dbReference type="Proteomes" id="UP000510682"/>
    </source>
</evidence>
<dbReference type="Pfam" id="PF02803">
    <property type="entry name" value="Thiolase_C"/>
    <property type="match status" value="1"/>
</dbReference>
<dbReference type="PIRSF" id="PIRSF000429">
    <property type="entry name" value="Ac-CoA_Ac_transf"/>
    <property type="match status" value="1"/>
</dbReference>
<dbReference type="Gene3D" id="3.40.47.10">
    <property type="match status" value="2"/>
</dbReference>
<proteinExistence type="inferred from homology"/>
<feature type="domain" description="Thiolase N-terminal" evidence="6">
    <location>
        <begin position="7"/>
        <end position="266"/>
    </location>
</feature>
<dbReference type="NCBIfam" id="TIGR01930">
    <property type="entry name" value="AcCoA-C-Actrans"/>
    <property type="match status" value="1"/>
</dbReference>
<feature type="active site" description="Proton acceptor" evidence="4">
    <location>
        <position position="383"/>
    </location>
</feature>
<feature type="active site" description="Acyl-thioester intermediate" evidence="4">
    <location>
        <position position="91"/>
    </location>
</feature>
<evidence type="ECO:0000256" key="2">
    <source>
        <dbReference type="ARBA" id="ARBA00022679"/>
    </source>
</evidence>
<feature type="domain" description="Thiolase C-terminal" evidence="7">
    <location>
        <begin position="275"/>
        <end position="396"/>
    </location>
</feature>
<evidence type="ECO:0000256" key="3">
    <source>
        <dbReference type="ARBA" id="ARBA00023315"/>
    </source>
</evidence>
<dbReference type="PANTHER" id="PTHR43365">
    <property type="entry name" value="BLR7806 PROTEIN"/>
    <property type="match status" value="1"/>
</dbReference>